<dbReference type="InterPro" id="IPR001789">
    <property type="entry name" value="Sig_transdc_resp-reg_receiver"/>
</dbReference>
<sequence length="221" mass="23432">MSADAPVVRVLIVDDDRWTTRAVAAVLGDDPGLTVLEPEHSGEDAIAAYRALRPDVVLMDVNMAPGMNGIDATAEILRLDPAARIVLLTTVSPGPGIARALEAGAIAAVAKTAAEEVLVDTVRRAAAGEAPLRLGTLAEDIVISGDVLPEAPATAPRLTERERETLRLLCQGLEYEQIAQQLCVEVSTVKSHARSLREKLGAANHAQLIIQAVKHKYFTPA</sequence>
<dbReference type="PROSITE" id="PS50110">
    <property type="entry name" value="RESPONSE_REGULATORY"/>
    <property type="match status" value="1"/>
</dbReference>
<dbReference type="Pfam" id="PF00072">
    <property type="entry name" value="Response_reg"/>
    <property type="match status" value="1"/>
</dbReference>
<comment type="caution">
    <text evidence="6">The sequence shown here is derived from an EMBL/GenBank/DDBJ whole genome shotgun (WGS) entry which is preliminary data.</text>
</comment>
<dbReference type="SUPFAM" id="SSF52172">
    <property type="entry name" value="CheY-like"/>
    <property type="match status" value="1"/>
</dbReference>
<dbReference type="Gene3D" id="3.40.50.2300">
    <property type="match status" value="1"/>
</dbReference>
<dbReference type="SMART" id="SM00448">
    <property type="entry name" value="REC"/>
    <property type="match status" value="1"/>
</dbReference>
<keyword evidence="1 3" id="KW-0597">Phosphoprotein</keyword>
<dbReference type="Gene3D" id="1.10.10.10">
    <property type="entry name" value="Winged helix-like DNA-binding domain superfamily/Winged helix DNA-binding domain"/>
    <property type="match status" value="1"/>
</dbReference>
<evidence type="ECO:0000313" key="6">
    <source>
        <dbReference type="EMBL" id="MFD1835357.1"/>
    </source>
</evidence>
<gene>
    <name evidence="6" type="ORF">ACFSDA_09760</name>
</gene>
<dbReference type="Proteomes" id="UP001597280">
    <property type="component" value="Unassembled WGS sequence"/>
</dbReference>
<dbReference type="EMBL" id="JBHUFL010000002">
    <property type="protein sequence ID" value="MFD1835357.1"/>
    <property type="molecule type" value="Genomic_DNA"/>
</dbReference>
<dbReference type="CDD" id="cd17535">
    <property type="entry name" value="REC_NarL-like"/>
    <property type="match status" value="1"/>
</dbReference>
<dbReference type="CDD" id="cd06170">
    <property type="entry name" value="LuxR_C_like"/>
    <property type="match status" value="1"/>
</dbReference>
<name>A0ABW4PYX7_9MICO</name>
<dbReference type="SUPFAM" id="SSF46894">
    <property type="entry name" value="C-terminal effector domain of the bipartite response regulators"/>
    <property type="match status" value="1"/>
</dbReference>
<reference evidence="7" key="1">
    <citation type="journal article" date="2019" name="Int. J. Syst. Evol. Microbiol.">
        <title>The Global Catalogue of Microorganisms (GCM) 10K type strain sequencing project: providing services to taxonomists for standard genome sequencing and annotation.</title>
        <authorList>
            <consortium name="The Broad Institute Genomics Platform"/>
            <consortium name="The Broad Institute Genome Sequencing Center for Infectious Disease"/>
            <person name="Wu L."/>
            <person name="Ma J."/>
        </authorList>
    </citation>
    <scope>NUCLEOTIDE SEQUENCE [LARGE SCALE GENOMIC DNA]</scope>
    <source>
        <strain evidence="7">JCM 11650</strain>
    </source>
</reference>
<dbReference type="RefSeq" id="WP_240811262.1">
    <property type="nucleotide sequence ID" value="NZ_BAAAIS010000002.1"/>
</dbReference>
<dbReference type="PANTHER" id="PTHR43214:SF43">
    <property type="entry name" value="TWO-COMPONENT RESPONSE REGULATOR"/>
    <property type="match status" value="1"/>
</dbReference>
<dbReference type="Pfam" id="PF00196">
    <property type="entry name" value="GerE"/>
    <property type="match status" value="1"/>
</dbReference>
<accession>A0ABW4PYX7</accession>
<proteinExistence type="predicted"/>
<organism evidence="6 7">
    <name type="scientific">Brachybacterium rhamnosum</name>
    <dbReference type="NCBI Taxonomy" id="173361"/>
    <lineage>
        <taxon>Bacteria</taxon>
        <taxon>Bacillati</taxon>
        <taxon>Actinomycetota</taxon>
        <taxon>Actinomycetes</taxon>
        <taxon>Micrococcales</taxon>
        <taxon>Dermabacteraceae</taxon>
        <taxon>Brachybacterium</taxon>
    </lineage>
</organism>
<dbReference type="InterPro" id="IPR039420">
    <property type="entry name" value="WalR-like"/>
</dbReference>
<evidence type="ECO:0000256" key="2">
    <source>
        <dbReference type="ARBA" id="ARBA00023125"/>
    </source>
</evidence>
<dbReference type="InterPro" id="IPR011006">
    <property type="entry name" value="CheY-like_superfamily"/>
</dbReference>
<evidence type="ECO:0000256" key="3">
    <source>
        <dbReference type="PROSITE-ProRule" id="PRU00169"/>
    </source>
</evidence>
<keyword evidence="7" id="KW-1185">Reference proteome</keyword>
<dbReference type="PANTHER" id="PTHR43214">
    <property type="entry name" value="TWO-COMPONENT RESPONSE REGULATOR"/>
    <property type="match status" value="1"/>
</dbReference>
<evidence type="ECO:0000259" key="5">
    <source>
        <dbReference type="PROSITE" id="PS50110"/>
    </source>
</evidence>
<dbReference type="InterPro" id="IPR036388">
    <property type="entry name" value="WH-like_DNA-bd_sf"/>
</dbReference>
<dbReference type="PROSITE" id="PS00622">
    <property type="entry name" value="HTH_LUXR_1"/>
    <property type="match status" value="1"/>
</dbReference>
<evidence type="ECO:0000313" key="7">
    <source>
        <dbReference type="Proteomes" id="UP001597280"/>
    </source>
</evidence>
<dbReference type="InterPro" id="IPR058245">
    <property type="entry name" value="NreC/VraR/RcsB-like_REC"/>
</dbReference>
<dbReference type="PRINTS" id="PR00038">
    <property type="entry name" value="HTHLUXR"/>
</dbReference>
<evidence type="ECO:0000259" key="4">
    <source>
        <dbReference type="PROSITE" id="PS50043"/>
    </source>
</evidence>
<evidence type="ECO:0000256" key="1">
    <source>
        <dbReference type="ARBA" id="ARBA00022553"/>
    </source>
</evidence>
<feature type="modified residue" description="4-aspartylphosphate" evidence="3">
    <location>
        <position position="60"/>
    </location>
</feature>
<keyword evidence="2" id="KW-0238">DNA-binding</keyword>
<dbReference type="SMART" id="SM00421">
    <property type="entry name" value="HTH_LUXR"/>
    <property type="match status" value="1"/>
</dbReference>
<protein>
    <submittedName>
        <fullName evidence="6">Response regulator</fullName>
    </submittedName>
</protein>
<dbReference type="PROSITE" id="PS50043">
    <property type="entry name" value="HTH_LUXR_2"/>
    <property type="match status" value="1"/>
</dbReference>
<feature type="domain" description="HTH luxR-type" evidence="4">
    <location>
        <begin position="151"/>
        <end position="216"/>
    </location>
</feature>
<dbReference type="InterPro" id="IPR000792">
    <property type="entry name" value="Tscrpt_reg_LuxR_C"/>
</dbReference>
<feature type="domain" description="Response regulatory" evidence="5">
    <location>
        <begin position="9"/>
        <end position="126"/>
    </location>
</feature>
<dbReference type="InterPro" id="IPR016032">
    <property type="entry name" value="Sig_transdc_resp-reg_C-effctor"/>
</dbReference>